<feature type="compositionally biased region" description="Basic and acidic residues" evidence="1">
    <location>
        <begin position="211"/>
        <end position="225"/>
    </location>
</feature>
<protein>
    <submittedName>
        <fullName evidence="2">Uncharacterized protein</fullName>
    </submittedName>
</protein>
<feature type="region of interest" description="Disordered" evidence="1">
    <location>
        <begin position="147"/>
        <end position="229"/>
    </location>
</feature>
<reference evidence="2" key="1">
    <citation type="journal article" date="2020" name="Stud. Mycol.">
        <title>101 Dothideomycetes genomes: a test case for predicting lifestyles and emergence of pathogens.</title>
        <authorList>
            <person name="Haridas S."/>
            <person name="Albert R."/>
            <person name="Binder M."/>
            <person name="Bloem J."/>
            <person name="Labutti K."/>
            <person name="Salamov A."/>
            <person name="Andreopoulos B."/>
            <person name="Baker S."/>
            <person name="Barry K."/>
            <person name="Bills G."/>
            <person name="Bluhm B."/>
            <person name="Cannon C."/>
            <person name="Castanera R."/>
            <person name="Culley D."/>
            <person name="Daum C."/>
            <person name="Ezra D."/>
            <person name="Gonzalez J."/>
            <person name="Henrissat B."/>
            <person name="Kuo A."/>
            <person name="Liang C."/>
            <person name="Lipzen A."/>
            <person name="Lutzoni F."/>
            <person name="Magnuson J."/>
            <person name="Mondo S."/>
            <person name="Nolan M."/>
            <person name="Ohm R."/>
            <person name="Pangilinan J."/>
            <person name="Park H.-J."/>
            <person name="Ramirez L."/>
            <person name="Alfaro M."/>
            <person name="Sun H."/>
            <person name="Tritt A."/>
            <person name="Yoshinaga Y."/>
            <person name="Zwiers L.-H."/>
            <person name="Turgeon B."/>
            <person name="Goodwin S."/>
            <person name="Spatafora J."/>
            <person name="Crous P."/>
            <person name="Grigoriev I."/>
        </authorList>
    </citation>
    <scope>NUCLEOTIDE SEQUENCE</scope>
    <source>
        <strain evidence="2">ATCC 16933</strain>
    </source>
</reference>
<keyword evidence="3" id="KW-1185">Reference proteome</keyword>
<gene>
    <name evidence="2" type="ORF">BDY21DRAFT_419808</name>
</gene>
<accession>A0A6A6P864</accession>
<evidence type="ECO:0000256" key="1">
    <source>
        <dbReference type="SAM" id="MobiDB-lite"/>
    </source>
</evidence>
<dbReference type="Proteomes" id="UP000799766">
    <property type="component" value="Unassembled WGS sequence"/>
</dbReference>
<name>A0A6A6P864_9PEZI</name>
<dbReference type="EMBL" id="MU001674">
    <property type="protein sequence ID" value="KAF2460135.1"/>
    <property type="molecule type" value="Genomic_DNA"/>
</dbReference>
<feature type="region of interest" description="Disordered" evidence="1">
    <location>
        <begin position="101"/>
        <end position="131"/>
    </location>
</feature>
<sequence>MAGWLAGWIGYASLGFGKWPARQDGQAEATVIPVTGRTSSVHSTSHACFGTLICGQKEREALQLGATGASIYSLLRQCYSSTPLLAGDFLGLPLADLDFDASTPKRSPQEEVRRGPLAAKPNGSDSHSTQPLLPRFLPLRLLRNSYITPSPSPKKDLNSNASLNCPGGSEPSEPRPSKPSKLARELERSGKKDRKGKKGHAAEDKEEEEAEDKRPLIDKEPPKEPSEDDLCVVCGEMNTSLLVGPIGAVSFPACDDEHRHCLTCTYDFLTSDAAKFAPPRRGVPGNDDDADRRIAYVLPCGHIETAARLQRLLGDAERLLDHQASKYKRIATTVNPVWRAPGFEAEQARAMLRQWRKGKKRFAEAWRDEQVRDLTSLEAQRVMAVTSKSKMGEKRAAKGCGDDRMWDFINSLPECDDEV</sequence>
<evidence type="ECO:0000313" key="2">
    <source>
        <dbReference type="EMBL" id="KAF2460135.1"/>
    </source>
</evidence>
<feature type="compositionally biased region" description="Basic and acidic residues" evidence="1">
    <location>
        <begin position="172"/>
        <end position="190"/>
    </location>
</feature>
<proteinExistence type="predicted"/>
<evidence type="ECO:0000313" key="3">
    <source>
        <dbReference type="Proteomes" id="UP000799766"/>
    </source>
</evidence>
<organism evidence="2 3">
    <name type="scientific">Lineolata rhizophorae</name>
    <dbReference type="NCBI Taxonomy" id="578093"/>
    <lineage>
        <taxon>Eukaryota</taxon>
        <taxon>Fungi</taxon>
        <taxon>Dikarya</taxon>
        <taxon>Ascomycota</taxon>
        <taxon>Pezizomycotina</taxon>
        <taxon>Dothideomycetes</taxon>
        <taxon>Dothideomycetes incertae sedis</taxon>
        <taxon>Lineolatales</taxon>
        <taxon>Lineolataceae</taxon>
        <taxon>Lineolata</taxon>
    </lineage>
</organism>
<dbReference type="AlphaFoldDB" id="A0A6A6P864"/>